<organism evidence="3 4">
    <name type="scientific">Microbacterium lushaniae</name>
    <dbReference type="NCBI Taxonomy" id="2614639"/>
    <lineage>
        <taxon>Bacteria</taxon>
        <taxon>Bacillati</taxon>
        <taxon>Actinomycetota</taxon>
        <taxon>Actinomycetes</taxon>
        <taxon>Micrococcales</taxon>
        <taxon>Microbacteriaceae</taxon>
        <taxon>Microbacterium</taxon>
    </lineage>
</organism>
<name>A0A5J6L8E1_9MICO</name>
<dbReference type="Pfam" id="PF25355">
    <property type="entry name" value="DUF7882"/>
    <property type="match status" value="1"/>
</dbReference>
<evidence type="ECO:0000313" key="4">
    <source>
        <dbReference type="Proteomes" id="UP000325516"/>
    </source>
</evidence>
<evidence type="ECO:0000256" key="1">
    <source>
        <dbReference type="SAM" id="MobiDB-lite"/>
    </source>
</evidence>
<keyword evidence="4" id="KW-1185">Reference proteome</keyword>
<dbReference type="EMBL" id="CP044232">
    <property type="protein sequence ID" value="QEW04753.1"/>
    <property type="molecule type" value="Genomic_DNA"/>
</dbReference>
<evidence type="ECO:0000313" key="3">
    <source>
        <dbReference type="EMBL" id="QEW04753.1"/>
    </source>
</evidence>
<keyword evidence="3" id="KW-0436">Ligase</keyword>
<dbReference type="KEGG" id="mlz:F6J85_02725"/>
<protein>
    <submittedName>
        <fullName evidence="3">ATP-dependent DNA ligase</fullName>
    </submittedName>
</protein>
<reference evidence="4" key="1">
    <citation type="submission" date="2019-09" db="EMBL/GenBank/DDBJ databases">
        <title>Mumia zhuanghuii sp. nov. isolated from the intestinal contents of plateau pika (Ochotona curzoniae) in the Qinghai-Tibet plateau of China.</title>
        <authorList>
            <person name="Tian Z."/>
        </authorList>
    </citation>
    <scope>NUCLEOTIDE SEQUENCE [LARGE SCALE GENOMIC DNA]</scope>
    <source>
        <strain evidence="4">L-031</strain>
    </source>
</reference>
<proteinExistence type="predicted"/>
<dbReference type="AlphaFoldDB" id="A0A5J6L8E1"/>
<dbReference type="GO" id="GO:0016874">
    <property type="term" value="F:ligase activity"/>
    <property type="evidence" value="ECO:0007669"/>
    <property type="project" value="UniProtKB-KW"/>
</dbReference>
<evidence type="ECO:0000259" key="2">
    <source>
        <dbReference type="Pfam" id="PF25355"/>
    </source>
</evidence>
<feature type="region of interest" description="Disordered" evidence="1">
    <location>
        <begin position="87"/>
        <end position="107"/>
    </location>
</feature>
<feature type="domain" description="DUF7882" evidence="2">
    <location>
        <begin position="1"/>
        <end position="95"/>
    </location>
</feature>
<sequence length="107" mass="12116">MGKLIYTGLGFSFDIEDRALAHLRVIFMNKLRRGEPFMFHHTAGDGSGTRSSWIHPSIPVVFHFYGSRAPVLNRRWVEDLMREANGPHGLTVVPEPDPDSPLMTERA</sequence>
<dbReference type="Proteomes" id="UP000325516">
    <property type="component" value="Chromosome"/>
</dbReference>
<dbReference type="InterPro" id="IPR057204">
    <property type="entry name" value="DUF7882"/>
</dbReference>
<accession>A0A5J6L8E1</accession>
<gene>
    <name evidence="3" type="ORF">F6J85_02725</name>
</gene>